<dbReference type="EMBL" id="GEDG01012417">
    <property type="protein sequence ID" value="JAP26255.1"/>
    <property type="molecule type" value="Transcribed_RNA"/>
</dbReference>
<dbReference type="AlphaFoldDB" id="A0A0V0I101"/>
<name>A0A0V0I101_SOLCH</name>
<organism evidence="1">
    <name type="scientific">Solanum chacoense</name>
    <name type="common">Chaco potato</name>
    <dbReference type="NCBI Taxonomy" id="4108"/>
    <lineage>
        <taxon>Eukaryota</taxon>
        <taxon>Viridiplantae</taxon>
        <taxon>Streptophyta</taxon>
        <taxon>Embryophyta</taxon>
        <taxon>Tracheophyta</taxon>
        <taxon>Spermatophyta</taxon>
        <taxon>Magnoliopsida</taxon>
        <taxon>eudicotyledons</taxon>
        <taxon>Gunneridae</taxon>
        <taxon>Pentapetalae</taxon>
        <taxon>asterids</taxon>
        <taxon>lamiids</taxon>
        <taxon>Solanales</taxon>
        <taxon>Solanaceae</taxon>
        <taxon>Solanoideae</taxon>
        <taxon>Solaneae</taxon>
        <taxon>Solanum</taxon>
    </lineage>
</organism>
<proteinExistence type="predicted"/>
<evidence type="ECO:0000313" key="1">
    <source>
        <dbReference type="EMBL" id="JAP26255.1"/>
    </source>
</evidence>
<sequence length="68" mass="8243">MLNRIHLDDFQTSTKIEALVSNYFSINKYVLSRLYMLFYFIVFLSQRVQEAAILHHFLRLPYHLTYQA</sequence>
<accession>A0A0V0I101</accession>
<reference evidence="1" key="1">
    <citation type="submission" date="2015-12" db="EMBL/GenBank/DDBJ databases">
        <title>Gene expression during late stages of embryo sac development: a critical building block for successful pollen-pistil interactions.</title>
        <authorList>
            <person name="Liu Y."/>
            <person name="Joly V."/>
            <person name="Sabar M."/>
            <person name="Matton D.P."/>
        </authorList>
    </citation>
    <scope>NUCLEOTIDE SEQUENCE</scope>
</reference>
<protein>
    <submittedName>
        <fullName evidence="1">Putative ovule protein</fullName>
    </submittedName>
</protein>